<feature type="region of interest" description="Disordered" evidence="2">
    <location>
        <begin position="163"/>
        <end position="185"/>
    </location>
</feature>
<dbReference type="EMBL" id="CM000650">
    <property type="protein sequence ID" value="EED88378.1"/>
    <property type="molecule type" value="Genomic_DNA"/>
</dbReference>
<evidence type="ECO:0000313" key="4">
    <source>
        <dbReference type="Proteomes" id="UP000001449"/>
    </source>
</evidence>
<dbReference type="HOGENOM" id="CLU_1464087_0_0_1"/>
<name>B8CCZ6_THAPS</name>
<gene>
    <name evidence="3" type="ORF">THAPSDRAFT_10023</name>
</gene>
<keyword evidence="1" id="KW-0175">Coiled coil</keyword>
<evidence type="ECO:0000256" key="1">
    <source>
        <dbReference type="SAM" id="Coils"/>
    </source>
</evidence>
<evidence type="ECO:0000256" key="2">
    <source>
        <dbReference type="SAM" id="MobiDB-lite"/>
    </source>
</evidence>
<reference evidence="3 4" key="1">
    <citation type="journal article" date="2004" name="Science">
        <title>The genome of the diatom Thalassiosira pseudonana: ecology, evolution, and metabolism.</title>
        <authorList>
            <person name="Armbrust E.V."/>
            <person name="Berges J.A."/>
            <person name="Bowler C."/>
            <person name="Green B.R."/>
            <person name="Martinez D."/>
            <person name="Putnam N.H."/>
            <person name="Zhou S."/>
            <person name="Allen A.E."/>
            <person name="Apt K.E."/>
            <person name="Bechner M."/>
            <person name="Brzezinski M.A."/>
            <person name="Chaal B.K."/>
            <person name="Chiovitti A."/>
            <person name="Davis A.K."/>
            <person name="Demarest M.S."/>
            <person name="Detter J.C."/>
            <person name="Glavina T."/>
            <person name="Goodstein D."/>
            <person name="Hadi M.Z."/>
            <person name="Hellsten U."/>
            <person name="Hildebrand M."/>
            <person name="Jenkins B.D."/>
            <person name="Jurka J."/>
            <person name="Kapitonov V.V."/>
            <person name="Kroger N."/>
            <person name="Lau W.W."/>
            <person name="Lane T.W."/>
            <person name="Larimer F.W."/>
            <person name="Lippmeier J.C."/>
            <person name="Lucas S."/>
            <person name="Medina M."/>
            <person name="Montsant A."/>
            <person name="Obornik M."/>
            <person name="Parker M.S."/>
            <person name="Palenik B."/>
            <person name="Pazour G.J."/>
            <person name="Richardson P.M."/>
            <person name="Rynearson T.A."/>
            <person name="Saito M.A."/>
            <person name="Schwartz D.C."/>
            <person name="Thamatrakoln K."/>
            <person name="Valentin K."/>
            <person name="Vardi A."/>
            <person name="Wilkerson F.P."/>
            <person name="Rokhsar D.S."/>
        </authorList>
    </citation>
    <scope>NUCLEOTIDE SEQUENCE [LARGE SCALE GENOMIC DNA]</scope>
    <source>
        <strain evidence="3 4">CCMP1335</strain>
    </source>
</reference>
<keyword evidence="4" id="KW-1185">Reference proteome</keyword>
<dbReference type="KEGG" id="tps:THAPSDRAFT_10023"/>
<dbReference type="AlphaFoldDB" id="B8CCZ6"/>
<dbReference type="GeneID" id="7441858"/>
<dbReference type="Proteomes" id="UP000001449">
    <property type="component" value="Chromosome 15"/>
</dbReference>
<protein>
    <submittedName>
        <fullName evidence="3">Uncharacterized protein</fullName>
    </submittedName>
</protein>
<accession>B8CCZ6</accession>
<reference evidence="3 4" key="2">
    <citation type="journal article" date="2008" name="Nature">
        <title>The Phaeodactylum genome reveals the evolutionary history of diatom genomes.</title>
        <authorList>
            <person name="Bowler C."/>
            <person name="Allen A.E."/>
            <person name="Badger J.H."/>
            <person name="Grimwood J."/>
            <person name="Jabbari K."/>
            <person name="Kuo A."/>
            <person name="Maheswari U."/>
            <person name="Martens C."/>
            <person name="Maumus F."/>
            <person name="Otillar R.P."/>
            <person name="Rayko E."/>
            <person name="Salamov A."/>
            <person name="Vandepoele K."/>
            <person name="Beszteri B."/>
            <person name="Gruber A."/>
            <person name="Heijde M."/>
            <person name="Katinka M."/>
            <person name="Mock T."/>
            <person name="Valentin K."/>
            <person name="Verret F."/>
            <person name="Berges J.A."/>
            <person name="Brownlee C."/>
            <person name="Cadoret J.P."/>
            <person name="Chiovitti A."/>
            <person name="Choi C.J."/>
            <person name="Coesel S."/>
            <person name="De Martino A."/>
            <person name="Detter J.C."/>
            <person name="Durkin C."/>
            <person name="Falciatore A."/>
            <person name="Fournet J."/>
            <person name="Haruta M."/>
            <person name="Huysman M.J."/>
            <person name="Jenkins B.D."/>
            <person name="Jiroutova K."/>
            <person name="Jorgensen R.E."/>
            <person name="Joubert Y."/>
            <person name="Kaplan A."/>
            <person name="Kroger N."/>
            <person name="Kroth P.G."/>
            <person name="La Roche J."/>
            <person name="Lindquist E."/>
            <person name="Lommer M."/>
            <person name="Martin-Jezequel V."/>
            <person name="Lopez P.J."/>
            <person name="Lucas S."/>
            <person name="Mangogna M."/>
            <person name="McGinnis K."/>
            <person name="Medlin L.K."/>
            <person name="Montsant A."/>
            <person name="Oudot-Le Secq M.P."/>
            <person name="Napoli C."/>
            <person name="Obornik M."/>
            <person name="Parker M.S."/>
            <person name="Petit J.L."/>
            <person name="Porcel B.M."/>
            <person name="Poulsen N."/>
            <person name="Robison M."/>
            <person name="Rychlewski L."/>
            <person name="Rynearson T.A."/>
            <person name="Schmutz J."/>
            <person name="Shapiro H."/>
            <person name="Siaut M."/>
            <person name="Stanley M."/>
            <person name="Sussman M.R."/>
            <person name="Taylor A.R."/>
            <person name="Vardi A."/>
            <person name="von Dassow P."/>
            <person name="Vyverman W."/>
            <person name="Willis A."/>
            <person name="Wyrwicz L.S."/>
            <person name="Rokhsar D.S."/>
            <person name="Weissenbach J."/>
            <person name="Armbrust E.V."/>
            <person name="Green B.R."/>
            <person name="Van de Peer Y."/>
            <person name="Grigoriev I.V."/>
        </authorList>
    </citation>
    <scope>NUCLEOTIDE SEQUENCE [LARGE SCALE GENOMIC DNA]</scope>
    <source>
        <strain evidence="3 4">CCMP1335</strain>
    </source>
</reference>
<evidence type="ECO:0000313" key="3">
    <source>
        <dbReference type="EMBL" id="EED88378.1"/>
    </source>
</evidence>
<proteinExistence type="predicted"/>
<dbReference type="InParanoid" id="B8CCZ6"/>
<feature type="coiled-coil region" evidence="1">
    <location>
        <begin position="128"/>
        <end position="155"/>
    </location>
</feature>
<dbReference type="PaxDb" id="35128-Thaps10023"/>
<organism evidence="3 4">
    <name type="scientific">Thalassiosira pseudonana</name>
    <name type="common">Marine diatom</name>
    <name type="synonym">Cyclotella nana</name>
    <dbReference type="NCBI Taxonomy" id="35128"/>
    <lineage>
        <taxon>Eukaryota</taxon>
        <taxon>Sar</taxon>
        <taxon>Stramenopiles</taxon>
        <taxon>Ochrophyta</taxon>
        <taxon>Bacillariophyta</taxon>
        <taxon>Coscinodiscophyceae</taxon>
        <taxon>Thalassiosirophycidae</taxon>
        <taxon>Thalassiosirales</taxon>
        <taxon>Thalassiosiraceae</taxon>
        <taxon>Thalassiosira</taxon>
    </lineage>
</organism>
<sequence>METFHEGMDPSVPLSVYIRKQEECQDFANDAKVPISDQTMITTATKHALQCGDYTEAWKEWNRGTDAQKTWRDWKTHWTRAFNENRAIQRLTGGSFRANATIEPELSTQLVTSLNNLAYAAVQKNDTIEKFIKTIKQQQDTIHKLQAQNGELMMKLLGGQSAANAGEKKSGTTGGTHAWDPSGYC</sequence>
<dbReference type="RefSeq" id="XP_002294023.1">
    <property type="nucleotide sequence ID" value="XM_002293987.1"/>
</dbReference>